<organism evidence="2 3">
    <name type="scientific">Gordonia spumicola</name>
    <dbReference type="NCBI Taxonomy" id="589161"/>
    <lineage>
        <taxon>Bacteria</taxon>
        <taxon>Bacillati</taxon>
        <taxon>Actinomycetota</taxon>
        <taxon>Actinomycetes</taxon>
        <taxon>Mycobacteriales</taxon>
        <taxon>Gordoniaceae</taxon>
        <taxon>Gordonia</taxon>
    </lineage>
</organism>
<reference evidence="3" key="1">
    <citation type="submission" date="2019-06" db="EMBL/GenBank/DDBJ databases">
        <title>Gordonia isolated from sludge of a wastewater treatment plant.</title>
        <authorList>
            <person name="Tamura T."/>
            <person name="Aoyama K."/>
            <person name="Kang Y."/>
            <person name="Saito S."/>
            <person name="Akiyama N."/>
            <person name="Yazawa K."/>
            <person name="Gonoi T."/>
            <person name="Mikami Y."/>
        </authorList>
    </citation>
    <scope>NUCLEOTIDE SEQUENCE [LARGE SCALE GENOMIC DNA]</scope>
    <source>
        <strain evidence="3">NBRC 107696</strain>
    </source>
</reference>
<protein>
    <submittedName>
        <fullName evidence="2">Uncharacterized protein</fullName>
    </submittedName>
</protein>
<dbReference type="InterPro" id="IPR009091">
    <property type="entry name" value="RCC1/BLIP-II"/>
</dbReference>
<dbReference type="AlphaFoldDB" id="A0A7I9VB91"/>
<proteinExistence type="predicted"/>
<dbReference type="SUPFAM" id="SSF50985">
    <property type="entry name" value="RCC1/BLIP-II"/>
    <property type="match status" value="1"/>
</dbReference>
<evidence type="ECO:0000313" key="2">
    <source>
        <dbReference type="EMBL" id="GEE02373.1"/>
    </source>
</evidence>
<dbReference type="PROSITE" id="PS50012">
    <property type="entry name" value="RCC1_3"/>
    <property type="match status" value="1"/>
</dbReference>
<dbReference type="Gene3D" id="2.130.10.30">
    <property type="entry name" value="Regulator of chromosome condensation 1/beta-lactamase-inhibitor protein II"/>
    <property type="match status" value="2"/>
</dbReference>
<dbReference type="PANTHER" id="PTHR22870">
    <property type="entry name" value="REGULATOR OF CHROMOSOME CONDENSATION"/>
    <property type="match status" value="1"/>
</dbReference>
<name>A0A7I9VB91_9ACTN</name>
<evidence type="ECO:0000313" key="3">
    <source>
        <dbReference type="Proteomes" id="UP000444960"/>
    </source>
</evidence>
<dbReference type="EMBL" id="BJOV01000005">
    <property type="protein sequence ID" value="GEE02373.1"/>
    <property type="molecule type" value="Genomic_DNA"/>
</dbReference>
<dbReference type="PANTHER" id="PTHR22870:SF408">
    <property type="entry name" value="OS09G0560450 PROTEIN"/>
    <property type="match status" value="1"/>
</dbReference>
<evidence type="ECO:0000256" key="1">
    <source>
        <dbReference type="ARBA" id="ARBA00022737"/>
    </source>
</evidence>
<comment type="caution">
    <text evidence="2">The sequence shown here is derived from an EMBL/GenBank/DDBJ whole genome shotgun (WGS) entry which is preliminary data.</text>
</comment>
<sequence>MVAVLVVANVLVFGSIALLTRGTPGNDGPLEFVSLNPTQGNTCAITADADLYCQDFPSSTEYDDFRPLKRVEELSGVTAVSSNYQSACAVANGSAYCWGNNKDGQLADGTTIRRDRPTQIPGLTRVTAIATGVDRTDEGPSSTCAVSNGAVYCWGGLGAYALGISDKTHPVLIEGVSGVTDMSVDAHMGCAVAGGEAYCWGQTFGSKNAERVPGTQGSELVRTNGYTACAIASGRVRCWGHGSSGSIGDGSLSDRTYAADVTALTGVTALSTHYTVVCALSDGTPFCWGGDGPSTPSRVAVSESASAISGPCMIIHGAVQCGQQPGDPHIRPLPIA</sequence>
<dbReference type="Pfam" id="PF00415">
    <property type="entry name" value="RCC1"/>
    <property type="match status" value="1"/>
</dbReference>
<dbReference type="InterPro" id="IPR000408">
    <property type="entry name" value="Reg_chr_condens"/>
</dbReference>
<dbReference type="Proteomes" id="UP000444960">
    <property type="component" value="Unassembled WGS sequence"/>
</dbReference>
<keyword evidence="1" id="KW-0677">Repeat</keyword>
<accession>A0A7I9VB91</accession>
<keyword evidence="3" id="KW-1185">Reference proteome</keyword>
<gene>
    <name evidence="2" type="ORF">nbrc107696_28190</name>
</gene>
<dbReference type="InterPro" id="IPR051210">
    <property type="entry name" value="Ub_ligase/GEF_domain"/>
</dbReference>